<feature type="non-terminal residue" evidence="4">
    <location>
        <position position="653"/>
    </location>
</feature>
<dbReference type="Gene3D" id="3.30.9.10">
    <property type="entry name" value="D-Amino Acid Oxidase, subunit A, domain 2"/>
    <property type="match status" value="1"/>
</dbReference>
<feature type="domain" description="FAD-binding" evidence="3">
    <location>
        <begin position="6"/>
        <end position="396"/>
    </location>
</feature>
<dbReference type="SUPFAM" id="SSF51905">
    <property type="entry name" value="FAD/NAD(P)-binding domain"/>
    <property type="match status" value="1"/>
</dbReference>
<organism evidence="4 5">
    <name type="scientific">Cryptosporidium parvum</name>
    <dbReference type="NCBI Taxonomy" id="5807"/>
    <lineage>
        <taxon>Eukaryota</taxon>
        <taxon>Sar</taxon>
        <taxon>Alveolata</taxon>
        <taxon>Apicomplexa</taxon>
        <taxon>Conoidasida</taxon>
        <taxon>Coccidia</taxon>
        <taxon>Eucoccidiorida</taxon>
        <taxon>Eimeriorina</taxon>
        <taxon>Cryptosporidiidae</taxon>
        <taxon>Cryptosporidium</taxon>
    </lineage>
</organism>
<dbReference type="AlphaFoldDB" id="A0A7S7LDI2"/>
<evidence type="ECO:0000259" key="3">
    <source>
        <dbReference type="Pfam" id="PF01494"/>
    </source>
</evidence>
<dbReference type="GO" id="GO:0071949">
    <property type="term" value="F:FAD binding"/>
    <property type="evidence" value="ECO:0007669"/>
    <property type="project" value="InterPro"/>
</dbReference>
<keyword evidence="2" id="KW-0274">FAD</keyword>
<protein>
    <recommendedName>
        <fullName evidence="3">FAD-binding domain-containing protein</fullName>
    </recommendedName>
</protein>
<dbReference type="PRINTS" id="PR00420">
    <property type="entry name" value="RNGMNOXGNASE"/>
</dbReference>
<dbReference type="GO" id="GO:0016709">
    <property type="term" value="F:oxidoreductase activity, acting on paired donors, with incorporation or reduction of molecular oxygen, NAD(P)H as one donor, and incorporation of one atom of oxygen"/>
    <property type="evidence" value="ECO:0007669"/>
    <property type="project" value="UniProtKB-ARBA"/>
</dbReference>
<evidence type="ECO:0000256" key="2">
    <source>
        <dbReference type="ARBA" id="ARBA00022827"/>
    </source>
</evidence>
<dbReference type="Proteomes" id="UP000593906">
    <property type="component" value="Chromosome 8"/>
</dbReference>
<dbReference type="Pfam" id="PF01494">
    <property type="entry name" value="FAD_binding_3"/>
    <property type="match status" value="1"/>
</dbReference>
<reference evidence="4 5" key="1">
    <citation type="submission" date="2019-09" db="EMBL/GenBank/DDBJ databases">
        <title>Consistent, comparative and evidence-based genome assembly and annotation for Cryptosporidium parvum, C. hominis and C. tyzzeri.</title>
        <authorList>
            <person name="Baptista R.P."/>
            <person name="Li Y."/>
            <person name="Sateriale A."/>
            <person name="Ansell B."/>
            <person name="Jex A."/>
            <person name="Sanders M."/>
            <person name="Brooks K."/>
            <person name="Tracey A."/>
            <person name="Berriman M."/>
            <person name="Striepen B."/>
            <person name="Cotton J.A."/>
            <person name="Kissinger J.C."/>
        </authorList>
    </citation>
    <scope>NUCLEOTIDE SEQUENCE [LARGE SCALE GENOMIC DNA]</scope>
    <source>
        <strain evidence="4 5">IOWA-ATCC</strain>
    </source>
</reference>
<dbReference type="GO" id="GO:0005739">
    <property type="term" value="C:mitochondrion"/>
    <property type="evidence" value="ECO:0007669"/>
    <property type="project" value="TreeGrafter"/>
</dbReference>
<dbReference type="Gene3D" id="3.50.50.60">
    <property type="entry name" value="FAD/NAD(P)-binding domain"/>
    <property type="match status" value="1"/>
</dbReference>
<evidence type="ECO:0000256" key="1">
    <source>
        <dbReference type="ARBA" id="ARBA00022630"/>
    </source>
</evidence>
<keyword evidence="1" id="KW-0285">Flavoprotein</keyword>
<evidence type="ECO:0000313" key="4">
    <source>
        <dbReference type="EMBL" id="QOY40027.1"/>
    </source>
</evidence>
<dbReference type="InterPro" id="IPR036188">
    <property type="entry name" value="FAD/NAD-bd_sf"/>
</dbReference>
<dbReference type="PANTHER" id="PTHR43004:SF6">
    <property type="entry name" value="FAD_NAD(P)-BINDING OXIDOREDUCTASE FAMILY PROTEIN"/>
    <property type="match status" value="1"/>
</dbReference>
<dbReference type="InterPro" id="IPR050641">
    <property type="entry name" value="RIFMO-like"/>
</dbReference>
<dbReference type="InterPro" id="IPR002938">
    <property type="entry name" value="FAD-bd"/>
</dbReference>
<dbReference type="VEuPathDB" id="CryptoDB:CPATCC_0002820"/>
<accession>A0A7S7LDI2</accession>
<dbReference type="PANTHER" id="PTHR43004">
    <property type="entry name" value="TRK SYSTEM POTASSIUM UPTAKE PROTEIN"/>
    <property type="match status" value="1"/>
</dbReference>
<dbReference type="GO" id="GO:0006744">
    <property type="term" value="P:ubiquinone biosynthetic process"/>
    <property type="evidence" value="ECO:0007669"/>
    <property type="project" value="TreeGrafter"/>
</dbReference>
<evidence type="ECO:0000313" key="5">
    <source>
        <dbReference type="Proteomes" id="UP000593906"/>
    </source>
</evidence>
<name>A0A7S7LDI2_CRYPV</name>
<dbReference type="EMBL" id="CP044415">
    <property type="protein sequence ID" value="QOY40027.1"/>
    <property type="molecule type" value="Genomic_DNA"/>
</dbReference>
<gene>
    <name evidence="4" type="ORF">CPATCC_004096</name>
</gene>
<sequence>MGVIKRTQVLIVGMGPVGMTLSNLLNLYKVDNIIVDKLTQFSPIPKAHYISNRSMEIFRFCNNLDQEIYRLQQPLEFWRRITYLTYFNNCKFGILGTKDEFSNYKTINGYYLDLDSQSGVANYDQSKLNNLLYKNLKQCKYSQIMLGTSWKGYEFVSKSGKEKVISKLEKSNSNLEFTIESDFLVGADGAKSQVRKALNKNFKGHESLQKLLNINFISKDLAKVCLELKQEIIDECNNIKLVPTTSMLYFILNPSLIGVMVLHDISQGNFVIHIPLVGSSSEKFDLDFFKHIFPSLISQVCKKNINLEVKSIETWNMSAQVLDSFVDEKTNRIVLIGDSAHRLPPSGGFGMNLGIQDSLNLAWRLAFVLKNKYEEDIKKQLNEFNMERIQHAQYACNNSIRNFYRSLFIPKAIGLDWKIISSMQKLISNADKYIPNKILEEKPVMDYIYKLGMFRFSKILRNENKMEKIKMLIQGYINSRENSLSINFKGLDLAYAYNFNAGNTKASFVAPKSPFNYSPNTLLGMRIPHEYVYFQSLDKIFRISTVDIPIVFSEREPKNVILMFSEKSLDKVRKTFPNHVVVFWTLKNEINQSQSKIYTNLEILPTGKINKIWTSKQVREKYLEKLNNINKNSIIKNYRELNLKDLDNLFFEI</sequence>
<proteinExistence type="predicted"/>